<accession>A0ABM3R817</accession>
<sequence length="339" mass="38522">MHDCCLAIEDNKKIKIVAIGQVYIPGEKIVVKNHFFDVSSENRRVSITDDVDPTALLPCPVMGFLFVCEAKDTFVPWPTNLIFPKKKLDKQVEDTEVTPSLQSPTSYTSSDTSSRKKYVIDEADRAKVSSGLLQVFMNKAMGMKKRDENIILTIPYSVFYNETEARLDYEEILDWCFQKEIGASHMSIFMRYLSKMCQKESVAGMYGFCDVNFLSPLTPAEEEASSDYLSNVFGCNGGKNINQLFFKPYHENKHWMLAVISPWKGMVFWLDPTEADDISEFAQKIIAAGVLNFSTIRRKDIKKMKKNPGIAWITPHETIESRGQVVPPKVTLGYDLCDK</sequence>
<keyword evidence="1" id="KW-1185">Reference proteome</keyword>
<dbReference type="PANTHER" id="PTHR33018:SF31">
    <property type="entry name" value="TRANSPOSASE, PTTA_EN_SPM, PLANT"/>
    <property type="match status" value="1"/>
</dbReference>
<gene>
    <name evidence="2" type="primary">LOC130467299</name>
</gene>
<dbReference type="InterPro" id="IPR038765">
    <property type="entry name" value="Papain-like_cys_pep_sf"/>
</dbReference>
<reference evidence="1" key="1">
    <citation type="journal article" date="2021" name="Nat. Commun.">
        <title>Genomic analyses provide insights into spinach domestication and the genetic basis of agronomic traits.</title>
        <authorList>
            <person name="Cai X."/>
            <person name="Sun X."/>
            <person name="Xu C."/>
            <person name="Sun H."/>
            <person name="Wang X."/>
            <person name="Ge C."/>
            <person name="Zhang Z."/>
            <person name="Wang Q."/>
            <person name="Fei Z."/>
            <person name="Jiao C."/>
            <person name="Wang Q."/>
        </authorList>
    </citation>
    <scope>NUCLEOTIDE SEQUENCE [LARGE SCALE GENOMIC DNA]</scope>
    <source>
        <strain evidence="1">cv. Varoflay</strain>
    </source>
</reference>
<name>A0ABM3R817_SPIOL</name>
<proteinExistence type="predicted"/>
<dbReference type="PANTHER" id="PTHR33018">
    <property type="entry name" value="OS10G0338966 PROTEIN-RELATED"/>
    <property type="match status" value="1"/>
</dbReference>
<dbReference type="RefSeq" id="XP_056691751.1">
    <property type="nucleotide sequence ID" value="XM_056835773.1"/>
</dbReference>
<evidence type="ECO:0000313" key="2">
    <source>
        <dbReference type="RefSeq" id="XP_056691751.1"/>
    </source>
</evidence>
<reference evidence="2" key="2">
    <citation type="submission" date="2025-08" db="UniProtKB">
        <authorList>
            <consortium name="RefSeq"/>
        </authorList>
    </citation>
    <scope>IDENTIFICATION</scope>
    <source>
        <tissue evidence="2">Leaf</tissue>
    </source>
</reference>
<evidence type="ECO:0008006" key="3">
    <source>
        <dbReference type="Google" id="ProtNLM"/>
    </source>
</evidence>
<dbReference type="Proteomes" id="UP000813463">
    <property type="component" value="Chromosome 2"/>
</dbReference>
<dbReference type="Gene3D" id="3.40.395.10">
    <property type="entry name" value="Adenoviral Proteinase, Chain A"/>
    <property type="match status" value="1"/>
</dbReference>
<evidence type="ECO:0000313" key="1">
    <source>
        <dbReference type="Proteomes" id="UP000813463"/>
    </source>
</evidence>
<protein>
    <recommendedName>
        <fullName evidence="3">Ubiquitin-like protease family profile domain-containing protein</fullName>
    </recommendedName>
</protein>
<dbReference type="SUPFAM" id="SSF54001">
    <property type="entry name" value="Cysteine proteinases"/>
    <property type="match status" value="1"/>
</dbReference>
<organism evidence="1 2">
    <name type="scientific">Spinacia oleracea</name>
    <name type="common">Spinach</name>
    <dbReference type="NCBI Taxonomy" id="3562"/>
    <lineage>
        <taxon>Eukaryota</taxon>
        <taxon>Viridiplantae</taxon>
        <taxon>Streptophyta</taxon>
        <taxon>Embryophyta</taxon>
        <taxon>Tracheophyta</taxon>
        <taxon>Spermatophyta</taxon>
        <taxon>Magnoliopsida</taxon>
        <taxon>eudicotyledons</taxon>
        <taxon>Gunneridae</taxon>
        <taxon>Pentapetalae</taxon>
        <taxon>Caryophyllales</taxon>
        <taxon>Chenopodiaceae</taxon>
        <taxon>Chenopodioideae</taxon>
        <taxon>Anserineae</taxon>
        <taxon>Spinacia</taxon>
    </lineage>
</organism>
<dbReference type="GeneID" id="130467299"/>